<dbReference type="EC" id="2.7.7.87" evidence="3"/>
<dbReference type="Gene3D" id="3.90.870.10">
    <property type="entry name" value="DHBP synthase"/>
    <property type="match status" value="1"/>
</dbReference>
<dbReference type="OrthoDB" id="9814580at2"/>
<dbReference type="GO" id="GO:0000049">
    <property type="term" value="F:tRNA binding"/>
    <property type="evidence" value="ECO:0007669"/>
    <property type="project" value="TreeGrafter"/>
</dbReference>
<dbReference type="PROSITE" id="PS51163">
    <property type="entry name" value="YRDC"/>
    <property type="match status" value="1"/>
</dbReference>
<evidence type="ECO:0000256" key="10">
    <source>
        <dbReference type="ARBA" id="ARBA00029774"/>
    </source>
</evidence>
<dbReference type="GO" id="GO:0005737">
    <property type="term" value="C:cytoplasm"/>
    <property type="evidence" value="ECO:0007669"/>
    <property type="project" value="UniProtKB-SubCell"/>
</dbReference>
<keyword evidence="4" id="KW-0963">Cytoplasm</keyword>
<sequence length="207" mass="21881">MTSADPSQPSSRDLDKAIDVIRNGGVAALPTDTVYCLAASLEHVDAIGRIFDIKGRATTKALPVLVADSIQMRQVAEMNPLAELLTRRFMPGGLTLILPKKPVVPSIVTGRRDSVAVRIPGHTLTLYVIKAVGAPLTGTSANVSGRGSVCSADEVRAQIGDRVDMVLNGGRCPGGVESTIVDLTGPHPVIVREGAVPRAELETYYFK</sequence>
<comment type="subcellular location">
    <subcellularLocation>
        <location evidence="1">Cytoplasm</location>
    </subcellularLocation>
</comment>
<evidence type="ECO:0000256" key="9">
    <source>
        <dbReference type="ARBA" id="ARBA00022840"/>
    </source>
</evidence>
<reference evidence="13 14" key="1">
    <citation type="submission" date="2015-06" db="EMBL/GenBank/DDBJ databases">
        <title>Genome sequence of the organohalide-respiring Dehalogenimonas alkenigignens type strain (IP3-3T).</title>
        <authorList>
            <person name="Key T.A."/>
            <person name="Richmond D.P."/>
            <person name="Bowman K.S."/>
            <person name="Cho Y.-J."/>
            <person name="Chun J."/>
            <person name="da Costa M.S."/>
            <person name="Rainey F.A."/>
            <person name="Moe W.M."/>
        </authorList>
    </citation>
    <scope>NUCLEOTIDE SEQUENCE [LARGE SCALE GENOMIC DNA]</scope>
    <source>
        <strain evidence="13 14">IP3-3</strain>
    </source>
</reference>
<evidence type="ECO:0000256" key="4">
    <source>
        <dbReference type="ARBA" id="ARBA00022490"/>
    </source>
</evidence>
<comment type="caution">
    <text evidence="13">The sequence shown here is derived from an EMBL/GenBank/DDBJ whole genome shotgun (WGS) entry which is preliminary data.</text>
</comment>
<dbReference type="InterPro" id="IPR006070">
    <property type="entry name" value="Sua5-like_dom"/>
</dbReference>
<keyword evidence="9" id="KW-0067">ATP-binding</keyword>
<dbReference type="InterPro" id="IPR017945">
    <property type="entry name" value="DHBP_synth_RibB-like_a/b_dom"/>
</dbReference>
<evidence type="ECO:0000256" key="2">
    <source>
        <dbReference type="ARBA" id="ARBA00007663"/>
    </source>
</evidence>
<protein>
    <recommendedName>
        <fullName evidence="10">L-threonylcarbamoyladenylate synthase</fullName>
        <ecNumber evidence="3">2.7.7.87</ecNumber>
    </recommendedName>
    <alternativeName>
        <fullName evidence="10">L-threonylcarbamoyladenylate synthase</fullName>
    </alternativeName>
</protein>
<evidence type="ECO:0000256" key="7">
    <source>
        <dbReference type="ARBA" id="ARBA00022695"/>
    </source>
</evidence>
<accession>A0A0W0GJG8</accession>
<evidence type="ECO:0000313" key="14">
    <source>
        <dbReference type="Proteomes" id="UP000053947"/>
    </source>
</evidence>
<proteinExistence type="inferred from homology"/>
<dbReference type="EMBL" id="LFDV01000002">
    <property type="protein sequence ID" value="KTB48686.1"/>
    <property type="molecule type" value="Genomic_DNA"/>
</dbReference>
<organism evidence="13 14">
    <name type="scientific">Dehalogenimonas alkenigignens</name>
    <dbReference type="NCBI Taxonomy" id="1217799"/>
    <lineage>
        <taxon>Bacteria</taxon>
        <taxon>Bacillati</taxon>
        <taxon>Chloroflexota</taxon>
        <taxon>Dehalococcoidia</taxon>
        <taxon>Dehalococcoidales</taxon>
        <taxon>Dehalococcoidaceae</taxon>
        <taxon>Dehalogenimonas</taxon>
    </lineage>
</organism>
<keyword evidence="5 13" id="KW-0808">Transferase</keyword>
<evidence type="ECO:0000256" key="5">
    <source>
        <dbReference type="ARBA" id="ARBA00022679"/>
    </source>
</evidence>
<gene>
    <name evidence="13" type="ORF">DEALK_15330</name>
</gene>
<dbReference type="NCBIfam" id="TIGR00057">
    <property type="entry name" value="L-threonylcarbamoyladenylate synthase"/>
    <property type="match status" value="1"/>
</dbReference>
<dbReference type="GO" id="GO:0061710">
    <property type="term" value="F:L-threonylcarbamoyladenylate synthase"/>
    <property type="evidence" value="ECO:0007669"/>
    <property type="project" value="UniProtKB-EC"/>
</dbReference>
<evidence type="ECO:0000256" key="3">
    <source>
        <dbReference type="ARBA" id="ARBA00012584"/>
    </source>
</evidence>
<feature type="domain" description="YrdC-like" evidence="12">
    <location>
        <begin position="11"/>
        <end position="196"/>
    </location>
</feature>
<dbReference type="GO" id="GO:0003725">
    <property type="term" value="F:double-stranded RNA binding"/>
    <property type="evidence" value="ECO:0007669"/>
    <property type="project" value="InterPro"/>
</dbReference>
<keyword evidence="8" id="KW-0547">Nucleotide-binding</keyword>
<dbReference type="PANTHER" id="PTHR17490">
    <property type="entry name" value="SUA5"/>
    <property type="match status" value="1"/>
</dbReference>
<keyword evidence="7 13" id="KW-0548">Nucleotidyltransferase</keyword>
<evidence type="ECO:0000313" key="13">
    <source>
        <dbReference type="EMBL" id="KTB48686.1"/>
    </source>
</evidence>
<dbReference type="Pfam" id="PF01300">
    <property type="entry name" value="Sua5_yciO_yrdC"/>
    <property type="match status" value="1"/>
</dbReference>
<comment type="similarity">
    <text evidence="2">Belongs to the SUA5 family.</text>
</comment>
<name>A0A0W0GJG8_9CHLR</name>
<dbReference type="InterPro" id="IPR050156">
    <property type="entry name" value="TC-AMP_synthase_SUA5"/>
</dbReference>
<keyword evidence="14" id="KW-1185">Reference proteome</keyword>
<dbReference type="PANTHER" id="PTHR17490:SF16">
    <property type="entry name" value="THREONYLCARBAMOYL-AMP SYNTHASE"/>
    <property type="match status" value="1"/>
</dbReference>
<evidence type="ECO:0000256" key="1">
    <source>
        <dbReference type="ARBA" id="ARBA00004496"/>
    </source>
</evidence>
<dbReference type="STRING" id="1217799.DEALK_15330"/>
<dbReference type="SUPFAM" id="SSF55821">
    <property type="entry name" value="YrdC/RibB"/>
    <property type="match status" value="1"/>
</dbReference>
<keyword evidence="6" id="KW-0819">tRNA processing</keyword>
<dbReference type="RefSeq" id="WP_058439629.1">
    <property type="nucleotide sequence ID" value="NZ_KQ758903.1"/>
</dbReference>
<evidence type="ECO:0000256" key="8">
    <source>
        <dbReference type="ARBA" id="ARBA00022741"/>
    </source>
</evidence>
<dbReference type="GO" id="GO:0008033">
    <property type="term" value="P:tRNA processing"/>
    <property type="evidence" value="ECO:0007669"/>
    <property type="project" value="UniProtKB-KW"/>
</dbReference>
<dbReference type="GO" id="GO:0006450">
    <property type="term" value="P:regulation of translational fidelity"/>
    <property type="evidence" value="ECO:0007669"/>
    <property type="project" value="TreeGrafter"/>
</dbReference>
<evidence type="ECO:0000256" key="11">
    <source>
        <dbReference type="ARBA" id="ARBA00048366"/>
    </source>
</evidence>
<dbReference type="Proteomes" id="UP000053947">
    <property type="component" value="Unassembled WGS sequence"/>
</dbReference>
<comment type="catalytic activity">
    <reaction evidence="11">
        <text>L-threonine + hydrogencarbonate + ATP = L-threonylcarbamoyladenylate + diphosphate + H2O</text>
        <dbReference type="Rhea" id="RHEA:36407"/>
        <dbReference type="ChEBI" id="CHEBI:15377"/>
        <dbReference type="ChEBI" id="CHEBI:17544"/>
        <dbReference type="ChEBI" id="CHEBI:30616"/>
        <dbReference type="ChEBI" id="CHEBI:33019"/>
        <dbReference type="ChEBI" id="CHEBI:57926"/>
        <dbReference type="ChEBI" id="CHEBI:73682"/>
        <dbReference type="EC" id="2.7.7.87"/>
    </reaction>
</comment>
<evidence type="ECO:0000259" key="12">
    <source>
        <dbReference type="PROSITE" id="PS51163"/>
    </source>
</evidence>
<evidence type="ECO:0000256" key="6">
    <source>
        <dbReference type="ARBA" id="ARBA00022694"/>
    </source>
</evidence>
<dbReference type="GO" id="GO:0005524">
    <property type="term" value="F:ATP binding"/>
    <property type="evidence" value="ECO:0007669"/>
    <property type="project" value="UniProtKB-KW"/>
</dbReference>
<dbReference type="AlphaFoldDB" id="A0A0W0GJG8"/>